<dbReference type="EMBL" id="JAZIBG010000003">
    <property type="protein sequence ID" value="MEF7612493.1"/>
    <property type="molecule type" value="Genomic_DNA"/>
</dbReference>
<reference evidence="1 2" key="1">
    <citation type="submission" date="2024-02" db="EMBL/GenBank/DDBJ databases">
        <title>Genome sequence of Aquincola sp. MAHUQ-54.</title>
        <authorList>
            <person name="Huq M.A."/>
        </authorList>
    </citation>
    <scope>NUCLEOTIDE SEQUENCE [LARGE SCALE GENOMIC DNA]</scope>
    <source>
        <strain evidence="1 2">MAHUQ-54</strain>
    </source>
</reference>
<dbReference type="RefSeq" id="WP_332287388.1">
    <property type="nucleotide sequence ID" value="NZ_JAZIBG010000003.1"/>
</dbReference>
<dbReference type="AlphaFoldDB" id="A0AAW9PXN5"/>
<comment type="caution">
    <text evidence="1">The sequence shown here is derived from an EMBL/GenBank/DDBJ whole genome shotgun (WGS) entry which is preliminary data.</text>
</comment>
<sequence>MSSTEFFSEARRLGLKLNLSGEGSSPAHTLDNEALFQLPLLAMTILAICKGRSKPELPEIGQLVGECLERTVAGFKGSSQAIGWSGNLRIRTIKALTFLESTGQVVIDRATREVSATDLGKKVYTGAVEGESLLAHSMRTIELSYQNIRDEARIRGEVKRPGVRGGQLL</sequence>
<name>A0AAW9PXN5_9BURK</name>
<gene>
    <name evidence="1" type="ORF">V4F39_01135</name>
</gene>
<proteinExistence type="predicted"/>
<evidence type="ECO:0000313" key="1">
    <source>
        <dbReference type="EMBL" id="MEF7612493.1"/>
    </source>
</evidence>
<organism evidence="1 2">
    <name type="scientific">Aquincola agrisoli</name>
    <dbReference type="NCBI Taxonomy" id="3119538"/>
    <lineage>
        <taxon>Bacteria</taxon>
        <taxon>Pseudomonadati</taxon>
        <taxon>Pseudomonadota</taxon>
        <taxon>Betaproteobacteria</taxon>
        <taxon>Burkholderiales</taxon>
        <taxon>Sphaerotilaceae</taxon>
        <taxon>Aquincola</taxon>
    </lineage>
</organism>
<protein>
    <submittedName>
        <fullName evidence="1">Uncharacterized protein</fullName>
    </submittedName>
</protein>
<dbReference type="Proteomes" id="UP001336250">
    <property type="component" value="Unassembled WGS sequence"/>
</dbReference>
<evidence type="ECO:0000313" key="2">
    <source>
        <dbReference type="Proteomes" id="UP001336250"/>
    </source>
</evidence>
<accession>A0AAW9PXN5</accession>
<keyword evidence="2" id="KW-1185">Reference proteome</keyword>